<dbReference type="Gene3D" id="2.40.70.10">
    <property type="entry name" value="Acid Proteases"/>
    <property type="match status" value="1"/>
</dbReference>
<accession>A0AAW0D7T4</accession>
<dbReference type="AlphaFoldDB" id="A0AAW0D7T4"/>
<keyword evidence="5" id="KW-1185">Reference proteome</keyword>
<evidence type="ECO:0000256" key="2">
    <source>
        <dbReference type="SAM" id="Phobius"/>
    </source>
</evidence>
<dbReference type="Proteomes" id="UP001383192">
    <property type="component" value="Unassembled WGS sequence"/>
</dbReference>
<feature type="compositionally biased region" description="Polar residues" evidence="1">
    <location>
        <begin position="348"/>
        <end position="361"/>
    </location>
</feature>
<reference evidence="4 5" key="1">
    <citation type="submission" date="2024-01" db="EMBL/GenBank/DDBJ databases">
        <title>A draft genome for a cacao thread blight-causing isolate of Paramarasmius palmivorus.</title>
        <authorList>
            <person name="Baruah I.K."/>
            <person name="Bukari Y."/>
            <person name="Amoako-Attah I."/>
            <person name="Meinhardt L.W."/>
            <person name="Bailey B.A."/>
            <person name="Cohen S.P."/>
        </authorList>
    </citation>
    <scope>NUCLEOTIDE SEQUENCE [LARGE SCALE GENOMIC DNA]</scope>
    <source>
        <strain evidence="4 5">GH-12</strain>
    </source>
</reference>
<feature type="region of interest" description="Disordered" evidence="1">
    <location>
        <begin position="390"/>
        <end position="416"/>
    </location>
</feature>
<evidence type="ECO:0000313" key="4">
    <source>
        <dbReference type="EMBL" id="KAK7047277.1"/>
    </source>
</evidence>
<comment type="caution">
    <text evidence="4">The sequence shown here is derived from an EMBL/GenBank/DDBJ whole genome shotgun (WGS) entry which is preliminary data.</text>
</comment>
<dbReference type="SUPFAM" id="SSF50630">
    <property type="entry name" value="Acid proteases"/>
    <property type="match status" value="1"/>
</dbReference>
<evidence type="ECO:0000256" key="1">
    <source>
        <dbReference type="SAM" id="MobiDB-lite"/>
    </source>
</evidence>
<gene>
    <name evidence="4" type="ORF">VNI00_006508</name>
</gene>
<keyword evidence="2" id="KW-0472">Membrane</keyword>
<feature type="region of interest" description="Disordered" evidence="1">
    <location>
        <begin position="278"/>
        <end position="361"/>
    </location>
</feature>
<feature type="transmembrane region" description="Helical" evidence="2">
    <location>
        <begin position="222"/>
        <end position="247"/>
    </location>
</feature>
<evidence type="ECO:0000259" key="3">
    <source>
        <dbReference type="PROSITE" id="PS51767"/>
    </source>
</evidence>
<feature type="compositionally biased region" description="Pro residues" evidence="1">
    <location>
        <begin position="282"/>
        <end position="292"/>
    </location>
</feature>
<sequence length="416" mass="45551">MDDQNFGLTMIGNWLSKNPLQINVSYGLALNAAVEPSNDGGVLHWLNPDSASFKEPVVWKTLINTNSSLVQFDSFVMMDSYDFDSGGDTVAGPSNLLAVLDPVTSSIIFPQSEARRIYDTIPGSSPHLTLPTSTIYNIPCDAEMKLTLTFGELSFTLDQDRLIRRVNETCYGVIEEWTSSTADEYLLGSTFVNNIYLIYRGSNSSSSYGLAQRKEPKAELSLLATIGIGIGVIGFVLASIIATYLITRCCMKRKHRRSNPPVLFEPLNLYRNLPDPDSDPLIPRPFMVPPSPDWRSASQVSIPATPSPDSNPAPNRKSSAQYTTSQRRPSDTATSQPPATLAGPSSPPATQDTRPQNEPRSSTVFIQLQSYSPNNPGSTFYTLTLPTLPVSGPGSHSNFEEVTTPPPYTEHESLRH</sequence>
<feature type="compositionally biased region" description="Polar residues" evidence="1">
    <location>
        <begin position="312"/>
        <end position="338"/>
    </location>
</feature>
<dbReference type="InterPro" id="IPR033121">
    <property type="entry name" value="PEPTIDASE_A1"/>
</dbReference>
<dbReference type="PROSITE" id="PS51767">
    <property type="entry name" value="PEPTIDASE_A1"/>
    <property type="match status" value="1"/>
</dbReference>
<dbReference type="Pfam" id="PF00026">
    <property type="entry name" value="Asp"/>
    <property type="match status" value="1"/>
</dbReference>
<protein>
    <recommendedName>
        <fullName evidence="3">Peptidase A1 domain-containing protein</fullName>
    </recommendedName>
</protein>
<keyword evidence="2" id="KW-0812">Transmembrane</keyword>
<feature type="domain" description="Peptidase A1" evidence="3">
    <location>
        <begin position="1"/>
        <end position="211"/>
    </location>
</feature>
<evidence type="ECO:0000313" key="5">
    <source>
        <dbReference type="Proteomes" id="UP001383192"/>
    </source>
</evidence>
<organism evidence="4 5">
    <name type="scientific">Paramarasmius palmivorus</name>
    <dbReference type="NCBI Taxonomy" id="297713"/>
    <lineage>
        <taxon>Eukaryota</taxon>
        <taxon>Fungi</taxon>
        <taxon>Dikarya</taxon>
        <taxon>Basidiomycota</taxon>
        <taxon>Agaricomycotina</taxon>
        <taxon>Agaricomycetes</taxon>
        <taxon>Agaricomycetidae</taxon>
        <taxon>Agaricales</taxon>
        <taxon>Marasmiineae</taxon>
        <taxon>Marasmiaceae</taxon>
        <taxon>Paramarasmius</taxon>
    </lineage>
</organism>
<dbReference type="EMBL" id="JAYKXP010000020">
    <property type="protein sequence ID" value="KAK7047277.1"/>
    <property type="molecule type" value="Genomic_DNA"/>
</dbReference>
<name>A0AAW0D7T4_9AGAR</name>
<dbReference type="InterPro" id="IPR021109">
    <property type="entry name" value="Peptidase_aspartic_dom_sf"/>
</dbReference>
<proteinExistence type="predicted"/>
<keyword evidence="2" id="KW-1133">Transmembrane helix</keyword>